<evidence type="ECO:0000259" key="1">
    <source>
        <dbReference type="Pfam" id="PF13538"/>
    </source>
</evidence>
<evidence type="ECO:0000313" key="3">
    <source>
        <dbReference type="Proteomes" id="UP000470771"/>
    </source>
</evidence>
<accession>A0A6N9NH66</accession>
<evidence type="ECO:0000313" key="2">
    <source>
        <dbReference type="EMBL" id="NBG66016.1"/>
    </source>
</evidence>
<dbReference type="InterPro" id="IPR027785">
    <property type="entry name" value="UvrD-like_helicase_C"/>
</dbReference>
<reference evidence="2 3" key="1">
    <citation type="submission" date="2019-12" db="EMBL/GenBank/DDBJ databases">
        <authorList>
            <person name="Zhao J."/>
        </authorList>
    </citation>
    <scope>NUCLEOTIDE SEQUENCE [LARGE SCALE GENOMIC DNA]</scope>
    <source>
        <strain evidence="2 3">S-15</strain>
    </source>
</reference>
<dbReference type="AlphaFoldDB" id="A0A6N9NH66"/>
<dbReference type="Pfam" id="PF13604">
    <property type="entry name" value="AAA_30"/>
    <property type="match status" value="1"/>
</dbReference>
<proteinExistence type="predicted"/>
<dbReference type="Pfam" id="PF13538">
    <property type="entry name" value="UvrD_C_2"/>
    <property type="match status" value="1"/>
</dbReference>
<gene>
    <name evidence="2" type="ORF">GQN54_07785</name>
</gene>
<dbReference type="InterPro" id="IPR050534">
    <property type="entry name" value="Coronavir_polyprotein_1ab"/>
</dbReference>
<dbReference type="InterPro" id="IPR027417">
    <property type="entry name" value="P-loop_NTPase"/>
</dbReference>
<dbReference type="Gene3D" id="3.40.50.300">
    <property type="entry name" value="P-loop containing nucleotide triphosphate hydrolases"/>
    <property type="match status" value="2"/>
</dbReference>
<name>A0A6N9NH66_9FLAO</name>
<dbReference type="SUPFAM" id="SSF52540">
    <property type="entry name" value="P-loop containing nucleoside triphosphate hydrolases"/>
    <property type="match status" value="2"/>
</dbReference>
<dbReference type="CDD" id="cd17933">
    <property type="entry name" value="DEXSc_RecD-like"/>
    <property type="match status" value="1"/>
</dbReference>
<dbReference type="CDD" id="cd18809">
    <property type="entry name" value="SF1_C_RecD"/>
    <property type="match status" value="1"/>
</dbReference>
<dbReference type="PANTHER" id="PTHR43788">
    <property type="entry name" value="DNA2/NAM7 HELICASE FAMILY MEMBER"/>
    <property type="match status" value="1"/>
</dbReference>
<protein>
    <submittedName>
        <fullName evidence="2">AAA family ATPase</fullName>
    </submittedName>
</protein>
<feature type="domain" description="UvrD-like helicase C-terminal" evidence="1">
    <location>
        <begin position="414"/>
        <end position="465"/>
    </location>
</feature>
<dbReference type="EMBL" id="WWNE01000006">
    <property type="protein sequence ID" value="NBG66016.1"/>
    <property type="molecule type" value="Genomic_DNA"/>
</dbReference>
<keyword evidence="3" id="KW-1185">Reference proteome</keyword>
<dbReference type="Proteomes" id="UP000470771">
    <property type="component" value="Unassembled WGS sequence"/>
</dbReference>
<organism evidence="2 3">
    <name type="scientific">Acidiluteibacter ferrifornacis</name>
    <dbReference type="NCBI Taxonomy" id="2692424"/>
    <lineage>
        <taxon>Bacteria</taxon>
        <taxon>Pseudomonadati</taxon>
        <taxon>Bacteroidota</taxon>
        <taxon>Flavobacteriia</taxon>
        <taxon>Flavobacteriales</taxon>
        <taxon>Cryomorphaceae</taxon>
        <taxon>Acidiluteibacter</taxon>
    </lineage>
</organism>
<sequence>MSNAFSSLFISQMGHPPTKDQLILIDRMSRFIDKKEGNWAFIIRGYAGTGKTTTVGAMVKALPKLGLKSLLLAPTGRAAKVLSTFSNKRAFTIHKAIYQVKTSPEGLSKFVLAANKMQNTIFIVDEASMISDAAGLSNSGFGSSRSLLDDLMEFVFSGHNCKLIFIGDTAQLPPVGMDLSPALEPKFLQSAFPIHLKGAELKEVVRQQYDSGILYNATKLRLALLTDDFNIKFEIDGYPDIIRLGGDELEDVLNDCYSNDGEDHSIVICRSNKRANLFNGQIRQRIRWMEDEIATGEYIMIVKNNYFWLDEKSKAGFIANGDIAEIMRLGNTEEMYGFRFVDATIRLVDYPEEPLVETKLLLNSLESESPALDPADYRLLYERVLEDYADEPNRQKKYELLKKNPYYNGLQIKFAYAITCHKSQGGQWKNVIIDQGYLTEEMIDTAYIRWLYTAITRATQKLYLLNFNERFFN</sequence>
<dbReference type="RefSeq" id="WP_160632964.1">
    <property type="nucleotide sequence ID" value="NZ_WWNE01000006.1"/>
</dbReference>
<comment type="caution">
    <text evidence="2">The sequence shown here is derived from an EMBL/GenBank/DDBJ whole genome shotgun (WGS) entry which is preliminary data.</text>
</comment>